<gene>
    <name evidence="1" type="ORF">OWV82_002860</name>
</gene>
<evidence type="ECO:0000313" key="1">
    <source>
        <dbReference type="EMBL" id="KAJ4730192.1"/>
    </source>
</evidence>
<dbReference type="EMBL" id="CM051394">
    <property type="protein sequence ID" value="KAJ4730192.1"/>
    <property type="molecule type" value="Genomic_DNA"/>
</dbReference>
<reference evidence="1 2" key="1">
    <citation type="journal article" date="2023" name="Science">
        <title>Complex scaffold remodeling in plant triterpene biosynthesis.</title>
        <authorList>
            <person name="De La Pena R."/>
            <person name="Hodgson H."/>
            <person name="Liu J.C."/>
            <person name="Stephenson M.J."/>
            <person name="Martin A.C."/>
            <person name="Owen C."/>
            <person name="Harkess A."/>
            <person name="Leebens-Mack J."/>
            <person name="Jimenez L.E."/>
            <person name="Osbourn A."/>
            <person name="Sattely E.S."/>
        </authorList>
    </citation>
    <scope>NUCLEOTIDE SEQUENCE [LARGE SCALE GENOMIC DNA]</scope>
    <source>
        <strain evidence="2">cv. JPN11</strain>
        <tissue evidence="1">Leaf</tissue>
    </source>
</reference>
<accession>A0ACC1Z2R3</accession>
<comment type="caution">
    <text evidence="1">The sequence shown here is derived from an EMBL/GenBank/DDBJ whole genome shotgun (WGS) entry which is preliminary data.</text>
</comment>
<sequence length="88" mass="10010">MQLFCDIMNFLYAAEGFLLKSLMEQNQLLGNGCKLLQRLKAIVHAGLIKMGNGVWCMLSKIKSQHQQKYKLSTGWQEFALTCSGFNIH</sequence>
<evidence type="ECO:0000313" key="2">
    <source>
        <dbReference type="Proteomes" id="UP001164539"/>
    </source>
</evidence>
<name>A0ACC1Z2R3_MELAZ</name>
<dbReference type="Proteomes" id="UP001164539">
    <property type="component" value="Chromosome 1"/>
</dbReference>
<organism evidence="1 2">
    <name type="scientific">Melia azedarach</name>
    <name type="common">Chinaberry tree</name>
    <dbReference type="NCBI Taxonomy" id="155640"/>
    <lineage>
        <taxon>Eukaryota</taxon>
        <taxon>Viridiplantae</taxon>
        <taxon>Streptophyta</taxon>
        <taxon>Embryophyta</taxon>
        <taxon>Tracheophyta</taxon>
        <taxon>Spermatophyta</taxon>
        <taxon>Magnoliopsida</taxon>
        <taxon>eudicotyledons</taxon>
        <taxon>Gunneridae</taxon>
        <taxon>Pentapetalae</taxon>
        <taxon>rosids</taxon>
        <taxon>malvids</taxon>
        <taxon>Sapindales</taxon>
        <taxon>Meliaceae</taxon>
        <taxon>Melia</taxon>
    </lineage>
</organism>
<protein>
    <submittedName>
        <fullName evidence="1">Uncharacterized protein</fullName>
    </submittedName>
</protein>
<keyword evidence="2" id="KW-1185">Reference proteome</keyword>
<proteinExistence type="predicted"/>